<dbReference type="InterPro" id="IPR004412">
    <property type="entry name" value="GatA"/>
</dbReference>
<dbReference type="InterPro" id="IPR036928">
    <property type="entry name" value="AS_sf"/>
</dbReference>
<dbReference type="AlphaFoldDB" id="A0A931PU17"/>
<dbReference type="PANTHER" id="PTHR11895">
    <property type="entry name" value="TRANSAMIDASE"/>
    <property type="match status" value="1"/>
</dbReference>
<evidence type="ECO:0000256" key="2">
    <source>
        <dbReference type="ARBA" id="ARBA00022741"/>
    </source>
</evidence>
<dbReference type="EC" id="6.3.5.7" evidence="6"/>
<evidence type="ECO:0000313" key="9">
    <source>
        <dbReference type="Proteomes" id="UP000727962"/>
    </source>
</evidence>
<comment type="subunit">
    <text evidence="6">Heterotrimer of A, B and C subunits.</text>
</comment>
<dbReference type="PANTHER" id="PTHR11895:SF151">
    <property type="entry name" value="GLUTAMYL-TRNA(GLN) AMIDOTRANSFERASE SUBUNIT A"/>
    <property type="match status" value="1"/>
</dbReference>
<keyword evidence="2 6" id="KW-0547">Nucleotide-binding</keyword>
<dbReference type="GO" id="GO:0030956">
    <property type="term" value="C:glutamyl-tRNA(Gln) amidotransferase complex"/>
    <property type="evidence" value="ECO:0007669"/>
    <property type="project" value="InterPro"/>
</dbReference>
<evidence type="ECO:0000259" key="7">
    <source>
        <dbReference type="Pfam" id="PF01425"/>
    </source>
</evidence>
<comment type="caution">
    <text evidence="8">The sequence shown here is derived from an EMBL/GenBank/DDBJ whole genome shotgun (WGS) entry which is preliminary data.</text>
</comment>
<keyword evidence="1 6" id="KW-0436">Ligase</keyword>
<evidence type="ECO:0000256" key="3">
    <source>
        <dbReference type="ARBA" id="ARBA00022840"/>
    </source>
</evidence>
<dbReference type="Proteomes" id="UP000727962">
    <property type="component" value="Unassembled WGS sequence"/>
</dbReference>
<dbReference type="HAMAP" id="MF_00120">
    <property type="entry name" value="GatA"/>
    <property type="match status" value="1"/>
</dbReference>
<evidence type="ECO:0000256" key="5">
    <source>
        <dbReference type="ARBA" id="ARBA00025295"/>
    </source>
</evidence>
<sequence>MITRLSAAEIAREIAARKVSAVEVAQACLGRIASLDEGYGCFLKVDADQTLAQARAAQAKIDSGEAGPLAGVPVAVKDNLSTEGLETTCASKILKGYVPPYDATVVSRLKAGGMPILGKTNLDEFAMGTSTENSAFQVTRNPWDPTRSPGGSSGGSAAAVCAEMAPLGLGSDTGGSIRQPAALCGVVGFKPTYGRCSRYGLVAFASSLDQIGPLARTVEDAALLAEVVTGHDPRDSTSLPDSTIRSDGLKKSSLKGVRFALPKELFSDSNEPGVLEQVQAAIETLRREGAAFGEVSMPSIVYGVTTYYIIAPAEASSNLARFDGVRYGPRAEEGAEHVGVVERTRAEGFGHEVKARIMIGTYALSAGYYDAYYLRAQQVRSRMRREMDAVFQGCDAILSPTSPVVAFKIGELSKDPLALKLLDYCTIPANLGGNPGVSLNCGFSGGLPVGLQLVGPAMADERLLQIAYSVEQALPEAHRRPPVP</sequence>
<evidence type="ECO:0000313" key="8">
    <source>
        <dbReference type="EMBL" id="MBI1756072.1"/>
    </source>
</evidence>
<dbReference type="NCBIfam" id="TIGR00132">
    <property type="entry name" value="gatA"/>
    <property type="match status" value="1"/>
</dbReference>
<accession>A0A931PU17</accession>
<evidence type="ECO:0000256" key="4">
    <source>
        <dbReference type="ARBA" id="ARBA00022917"/>
    </source>
</evidence>
<feature type="active site" description="Charge relay system" evidence="6">
    <location>
        <position position="152"/>
    </location>
</feature>
<keyword evidence="3 6" id="KW-0067">ATP-binding</keyword>
<organism evidence="8 9">
    <name type="scientific">Fimbriimonas ginsengisoli</name>
    <dbReference type="NCBI Taxonomy" id="1005039"/>
    <lineage>
        <taxon>Bacteria</taxon>
        <taxon>Bacillati</taxon>
        <taxon>Armatimonadota</taxon>
        <taxon>Fimbriimonadia</taxon>
        <taxon>Fimbriimonadales</taxon>
        <taxon>Fimbriimonadaceae</taxon>
        <taxon>Fimbriimonas</taxon>
    </lineage>
</organism>
<dbReference type="EMBL" id="JACOSL010000022">
    <property type="protein sequence ID" value="MBI1756072.1"/>
    <property type="molecule type" value="Genomic_DNA"/>
</dbReference>
<dbReference type="GO" id="GO:0006412">
    <property type="term" value="P:translation"/>
    <property type="evidence" value="ECO:0007669"/>
    <property type="project" value="UniProtKB-UniRule"/>
</dbReference>
<dbReference type="InterPro" id="IPR000120">
    <property type="entry name" value="Amidase"/>
</dbReference>
<feature type="active site" description="Charge relay system" evidence="6">
    <location>
        <position position="77"/>
    </location>
</feature>
<dbReference type="Pfam" id="PF01425">
    <property type="entry name" value="Amidase"/>
    <property type="match status" value="1"/>
</dbReference>
<evidence type="ECO:0000256" key="6">
    <source>
        <dbReference type="HAMAP-Rule" id="MF_00120"/>
    </source>
</evidence>
<dbReference type="GO" id="GO:0005524">
    <property type="term" value="F:ATP binding"/>
    <property type="evidence" value="ECO:0007669"/>
    <property type="project" value="UniProtKB-KW"/>
</dbReference>
<dbReference type="SUPFAM" id="SSF75304">
    <property type="entry name" value="Amidase signature (AS) enzymes"/>
    <property type="match status" value="1"/>
</dbReference>
<evidence type="ECO:0000256" key="1">
    <source>
        <dbReference type="ARBA" id="ARBA00022598"/>
    </source>
</evidence>
<comment type="similarity">
    <text evidence="6">Belongs to the amidase family. GatA subfamily.</text>
</comment>
<feature type="active site" description="Acyl-ester intermediate" evidence="6">
    <location>
        <position position="176"/>
    </location>
</feature>
<dbReference type="GO" id="GO:0050567">
    <property type="term" value="F:glutaminyl-tRNA synthase (glutamine-hydrolyzing) activity"/>
    <property type="evidence" value="ECO:0007669"/>
    <property type="project" value="UniProtKB-UniRule"/>
</dbReference>
<keyword evidence="4 6" id="KW-0648">Protein biosynthesis</keyword>
<protein>
    <recommendedName>
        <fullName evidence="6">Glutamyl-tRNA(Gln) amidotransferase subunit A</fullName>
        <shortName evidence="6">Glu-ADT subunit A</shortName>
        <ecNumber evidence="6">6.3.5.7</ecNumber>
    </recommendedName>
</protein>
<proteinExistence type="inferred from homology"/>
<dbReference type="InterPro" id="IPR023631">
    <property type="entry name" value="Amidase_dom"/>
</dbReference>
<comment type="catalytic activity">
    <reaction evidence="6">
        <text>L-glutamyl-tRNA(Gln) + L-glutamine + ATP + H2O = L-glutaminyl-tRNA(Gln) + L-glutamate + ADP + phosphate + H(+)</text>
        <dbReference type="Rhea" id="RHEA:17521"/>
        <dbReference type="Rhea" id="RHEA-COMP:9681"/>
        <dbReference type="Rhea" id="RHEA-COMP:9684"/>
        <dbReference type="ChEBI" id="CHEBI:15377"/>
        <dbReference type="ChEBI" id="CHEBI:15378"/>
        <dbReference type="ChEBI" id="CHEBI:29985"/>
        <dbReference type="ChEBI" id="CHEBI:30616"/>
        <dbReference type="ChEBI" id="CHEBI:43474"/>
        <dbReference type="ChEBI" id="CHEBI:58359"/>
        <dbReference type="ChEBI" id="CHEBI:78520"/>
        <dbReference type="ChEBI" id="CHEBI:78521"/>
        <dbReference type="ChEBI" id="CHEBI:456216"/>
        <dbReference type="EC" id="6.3.5.7"/>
    </reaction>
</comment>
<name>A0A931PU17_FIMGI</name>
<dbReference type="Gene3D" id="3.90.1300.10">
    <property type="entry name" value="Amidase signature (AS) domain"/>
    <property type="match status" value="1"/>
</dbReference>
<reference evidence="8" key="1">
    <citation type="submission" date="2020-07" db="EMBL/GenBank/DDBJ databases">
        <title>Huge and variable diversity of episymbiotic CPR bacteria and DPANN archaea in groundwater ecosystems.</title>
        <authorList>
            <person name="He C.Y."/>
            <person name="Keren R."/>
            <person name="Whittaker M."/>
            <person name="Farag I.F."/>
            <person name="Doudna J."/>
            <person name="Cate J.H.D."/>
            <person name="Banfield J.F."/>
        </authorList>
    </citation>
    <scope>NUCLEOTIDE SEQUENCE</scope>
    <source>
        <strain evidence="8">NC_groundwater_17_Pr7_B-0.1um_64_12</strain>
    </source>
</reference>
<comment type="function">
    <text evidence="5 6">Allows the formation of correctly charged Gln-tRNA(Gln) through the transamidation of misacylated Glu-tRNA(Gln) in organisms which lack glutaminyl-tRNA synthetase. The reaction takes place in the presence of glutamine and ATP through an activated gamma-phospho-Glu-tRNA(Gln).</text>
</comment>
<feature type="domain" description="Amidase" evidence="7">
    <location>
        <begin position="23"/>
        <end position="464"/>
    </location>
</feature>
<gene>
    <name evidence="6 8" type="primary">gatA</name>
    <name evidence="8" type="ORF">HYR64_03085</name>
</gene>